<accession>A0AA35CMR0</accession>
<evidence type="ECO:0000256" key="2">
    <source>
        <dbReference type="SAM" id="MobiDB-lite"/>
    </source>
</evidence>
<dbReference type="SUPFAM" id="SSF56300">
    <property type="entry name" value="Metallo-dependent phosphatases"/>
    <property type="match status" value="1"/>
</dbReference>
<dbReference type="EMBL" id="AP025628">
    <property type="protein sequence ID" value="BDG60206.1"/>
    <property type="molecule type" value="Genomic_DNA"/>
</dbReference>
<organism evidence="4 5">
    <name type="scientific">Caldinitratiruptor microaerophilus</name>
    <dbReference type="NCBI Taxonomy" id="671077"/>
    <lineage>
        <taxon>Bacteria</taxon>
        <taxon>Bacillati</taxon>
        <taxon>Bacillota</taxon>
        <taxon>Clostridia</taxon>
        <taxon>Eubacteriales</taxon>
        <taxon>Symbiobacteriaceae</taxon>
        <taxon>Caldinitratiruptor</taxon>
    </lineage>
</organism>
<dbReference type="PANTHER" id="PTHR33393">
    <property type="entry name" value="POLYGLUTAMINE SYNTHESIS ACCESSORY PROTEIN RV0574C-RELATED"/>
    <property type="match status" value="1"/>
</dbReference>
<dbReference type="InterPro" id="IPR019079">
    <property type="entry name" value="Capsule_synth_CapA"/>
</dbReference>
<feature type="region of interest" description="Disordered" evidence="2">
    <location>
        <begin position="340"/>
        <end position="361"/>
    </location>
</feature>
<feature type="domain" description="Capsule synthesis protein CapA" evidence="3">
    <location>
        <begin position="36"/>
        <end position="282"/>
    </location>
</feature>
<dbReference type="Gene3D" id="3.60.21.10">
    <property type="match status" value="1"/>
</dbReference>
<dbReference type="InterPro" id="IPR029052">
    <property type="entry name" value="Metallo-depent_PP-like"/>
</dbReference>
<dbReference type="Proteomes" id="UP001163687">
    <property type="component" value="Chromosome"/>
</dbReference>
<evidence type="ECO:0000256" key="1">
    <source>
        <dbReference type="ARBA" id="ARBA00005662"/>
    </source>
</evidence>
<dbReference type="AlphaFoldDB" id="A0AA35CMR0"/>
<name>A0AA35CMR0_9FIRM</name>
<feature type="compositionally biased region" description="Low complexity" evidence="2">
    <location>
        <begin position="1"/>
        <end position="25"/>
    </location>
</feature>
<reference evidence="4" key="1">
    <citation type="submission" date="2022-03" db="EMBL/GenBank/DDBJ databases">
        <title>Complete genome sequence of Caldinitratiruptor microaerophilus.</title>
        <authorList>
            <person name="Mukaiyama R."/>
            <person name="Nishiyama T."/>
            <person name="Ueda K."/>
        </authorList>
    </citation>
    <scope>NUCLEOTIDE SEQUENCE</scope>
    <source>
        <strain evidence="4">JCM 16183</strain>
    </source>
</reference>
<evidence type="ECO:0000313" key="5">
    <source>
        <dbReference type="Proteomes" id="UP001163687"/>
    </source>
</evidence>
<evidence type="ECO:0000313" key="4">
    <source>
        <dbReference type="EMBL" id="BDG60206.1"/>
    </source>
</evidence>
<dbReference type="SMART" id="SM00854">
    <property type="entry name" value="PGA_cap"/>
    <property type="match status" value="1"/>
</dbReference>
<protein>
    <submittedName>
        <fullName evidence="4">Capsular polysaccharide biosynthesis protein</fullName>
    </submittedName>
</protein>
<evidence type="ECO:0000259" key="3">
    <source>
        <dbReference type="SMART" id="SM00854"/>
    </source>
</evidence>
<comment type="similarity">
    <text evidence="1">Belongs to the CapA family.</text>
</comment>
<keyword evidence="5" id="KW-1185">Reference proteome</keyword>
<dbReference type="KEGG" id="cmic:caldi_12960"/>
<dbReference type="Pfam" id="PF09587">
    <property type="entry name" value="PGA_cap"/>
    <property type="match status" value="1"/>
</dbReference>
<dbReference type="PANTHER" id="PTHR33393:SF13">
    <property type="entry name" value="PGA BIOSYNTHESIS PROTEIN CAPA"/>
    <property type="match status" value="1"/>
</dbReference>
<gene>
    <name evidence="4" type="ORF">caldi_12960</name>
</gene>
<dbReference type="InterPro" id="IPR052169">
    <property type="entry name" value="CW_Biosynth-Accessory"/>
</dbReference>
<sequence length="361" mass="38700">MASGSPGTAATDRPAAAPDTAAGAAPPLPPPRREGTLAVVGDIMLARGVATAIARHGIEYPFAAVAGRLRAADYAFANLESPLGVKGKPIPGKGIWFRARPETVAGLRFAGIDGLTLANNHILDYDTENFLETLAILRENGLGVAGAGEDLETARRPLIAEAGGVRVAFLGYSQFADLFWDWHYRRPFAATDSRPGVAPIREDTLAQDIARAREQADVVAVAYHWGDEYVNYPGAEQRRLAHRTIDLGADLVLGFHPHAVQGVERYRKGLIAYSLGNFVMDQKRPVTRESMILEIRLTPEGVDAYQVVPVMIEDAQPRILDGDAARNLLEKIERISAPLRDDGAPAKSGAGAGSGRVTATR</sequence>
<proteinExistence type="inferred from homology"/>
<dbReference type="CDD" id="cd07381">
    <property type="entry name" value="MPP_CapA"/>
    <property type="match status" value="1"/>
</dbReference>
<feature type="region of interest" description="Disordered" evidence="2">
    <location>
        <begin position="1"/>
        <end position="32"/>
    </location>
</feature>